<dbReference type="InterPro" id="IPR002938">
    <property type="entry name" value="FAD-bd"/>
</dbReference>
<protein>
    <submittedName>
        <fullName evidence="5">FAD-dependent monooxygenase</fullName>
    </submittedName>
</protein>
<dbReference type="EMBL" id="JAVRFD010000024">
    <property type="protein sequence ID" value="MDT0548114.1"/>
    <property type="molecule type" value="Genomic_DNA"/>
</dbReference>
<dbReference type="Pfam" id="PF01494">
    <property type="entry name" value="FAD_binding_3"/>
    <property type="match status" value="1"/>
</dbReference>
<sequence>MPERRPVLVVGAGPVGMTAALALTARGVPVTVLEAGPRGRVRPGSRALFVHRQSLRLLERGRPGLGARIAAYGTTWRTRRTLYRGREVFARTNSPAADGGELPAFASLRQVDTERFLFEACVSAGVEFCWDAEVSDARVAGDEVVVSAADGRRWTSGHVVAADGARSAVRRALYIPLEGDRSEGYHVVVDVAEPGDDGLPVERVFHYEHPGVGGRSVLRVPFTGGFQVDIQCRADDPPESFGSEEAVRRWLPPLVGERYGDQVLWVSRYHFLRKVAASFADPKGRVLLIGEAAHLFPPFGARGMNSGMADAVAAAEAVAAARRDPSRATAAVGEFAAARRAAAVFNSAAAGTALAHLRPRRWGRVRQRAAAALAPVVPRCGSWLEHAPYGPRHGPPGALPGSPSAGRY</sequence>
<evidence type="ECO:0000256" key="1">
    <source>
        <dbReference type="ARBA" id="ARBA00023002"/>
    </source>
</evidence>
<feature type="compositionally biased region" description="Low complexity" evidence="3">
    <location>
        <begin position="399"/>
        <end position="408"/>
    </location>
</feature>
<evidence type="ECO:0000256" key="3">
    <source>
        <dbReference type="SAM" id="MobiDB-lite"/>
    </source>
</evidence>
<evidence type="ECO:0000256" key="2">
    <source>
        <dbReference type="ARBA" id="ARBA00023027"/>
    </source>
</evidence>
<dbReference type="InterPro" id="IPR050631">
    <property type="entry name" value="PheA/TfdB_FAD_monoxygenase"/>
</dbReference>
<keyword evidence="6" id="KW-1185">Reference proteome</keyword>
<gene>
    <name evidence="5" type="ORF">RND15_36300</name>
</gene>
<feature type="domain" description="FAD-binding" evidence="4">
    <location>
        <begin position="6"/>
        <end position="323"/>
    </location>
</feature>
<keyword evidence="1" id="KW-0560">Oxidoreductase</keyword>
<accession>A0ABU2XRL9</accession>
<keyword evidence="2" id="KW-0520">NAD</keyword>
<dbReference type="GO" id="GO:0004497">
    <property type="term" value="F:monooxygenase activity"/>
    <property type="evidence" value="ECO:0007669"/>
    <property type="project" value="UniProtKB-KW"/>
</dbReference>
<dbReference type="PANTHER" id="PTHR43476">
    <property type="entry name" value="3-(3-HYDROXY-PHENYL)PROPIONATE/3-HYDROXYCINNAMIC ACID HYDROXYLASE"/>
    <property type="match status" value="1"/>
</dbReference>
<dbReference type="Gene3D" id="3.30.70.2450">
    <property type="match status" value="1"/>
</dbReference>
<dbReference type="InterPro" id="IPR036188">
    <property type="entry name" value="FAD/NAD-bd_sf"/>
</dbReference>
<evidence type="ECO:0000313" key="5">
    <source>
        <dbReference type="EMBL" id="MDT0548114.1"/>
    </source>
</evidence>
<proteinExistence type="predicted"/>
<dbReference type="Gene3D" id="3.50.50.60">
    <property type="entry name" value="FAD/NAD(P)-binding domain"/>
    <property type="match status" value="1"/>
</dbReference>
<organism evidence="5 6">
    <name type="scientific">Streptomyces lonegramiae</name>
    <dbReference type="NCBI Taxonomy" id="3075524"/>
    <lineage>
        <taxon>Bacteria</taxon>
        <taxon>Bacillati</taxon>
        <taxon>Actinomycetota</taxon>
        <taxon>Actinomycetes</taxon>
        <taxon>Kitasatosporales</taxon>
        <taxon>Streptomycetaceae</taxon>
        <taxon>Streptomyces</taxon>
    </lineage>
</organism>
<dbReference type="PRINTS" id="PR00420">
    <property type="entry name" value="RNGMNOXGNASE"/>
</dbReference>
<reference evidence="5" key="1">
    <citation type="submission" date="2024-05" db="EMBL/GenBank/DDBJ databases">
        <title>30 novel species of actinomycetes from the DSMZ collection.</title>
        <authorList>
            <person name="Nouioui I."/>
        </authorList>
    </citation>
    <scope>NUCLEOTIDE SEQUENCE</scope>
    <source>
        <strain evidence="5">DSM 41529</strain>
    </source>
</reference>
<dbReference type="Proteomes" id="UP001180754">
    <property type="component" value="Unassembled WGS sequence"/>
</dbReference>
<dbReference type="PANTHER" id="PTHR43476:SF4">
    <property type="entry name" value="BLR0106 PROTEIN"/>
    <property type="match status" value="1"/>
</dbReference>
<feature type="region of interest" description="Disordered" evidence="3">
    <location>
        <begin position="387"/>
        <end position="408"/>
    </location>
</feature>
<name>A0ABU2XRL9_9ACTN</name>
<dbReference type="SUPFAM" id="SSF51905">
    <property type="entry name" value="FAD/NAD(P)-binding domain"/>
    <property type="match status" value="1"/>
</dbReference>
<keyword evidence="5" id="KW-0503">Monooxygenase</keyword>
<evidence type="ECO:0000313" key="6">
    <source>
        <dbReference type="Proteomes" id="UP001180754"/>
    </source>
</evidence>
<dbReference type="RefSeq" id="WP_311728674.1">
    <property type="nucleotide sequence ID" value="NZ_JAVRFD010000024.1"/>
</dbReference>
<comment type="caution">
    <text evidence="5">The sequence shown here is derived from an EMBL/GenBank/DDBJ whole genome shotgun (WGS) entry which is preliminary data.</text>
</comment>
<evidence type="ECO:0000259" key="4">
    <source>
        <dbReference type="Pfam" id="PF01494"/>
    </source>
</evidence>